<proteinExistence type="inferred from homology"/>
<dbReference type="PANTHER" id="PTHR13261:SF0">
    <property type="entry name" value="BRCA2 AND CDKN1A-INTERACTING PROTEIN"/>
    <property type="match status" value="1"/>
</dbReference>
<evidence type="ECO:0000256" key="4">
    <source>
        <dbReference type="SAM" id="MobiDB-lite"/>
    </source>
</evidence>
<evidence type="ECO:0000313" key="6">
    <source>
        <dbReference type="Proteomes" id="UP001214576"/>
    </source>
</evidence>
<dbReference type="InterPro" id="IPR025602">
    <property type="entry name" value="BCP1_family"/>
</dbReference>
<evidence type="ECO:0000256" key="3">
    <source>
        <dbReference type="PIRNR" id="PIRNR028983"/>
    </source>
</evidence>
<comment type="function">
    <text evidence="3">May promote cell cycle arrest by enhancing the inhibition of CDK2 activity by CDKN1A. May be required for repair of DNA damage by homologous recombination in conjunction with BRCA2. May not be involved in non-homologous end joining (NHEJ).</text>
</comment>
<name>A0AAD4TPP1_OVIAM</name>
<evidence type="ECO:0000256" key="1">
    <source>
        <dbReference type="ARBA" id="ARBA00004647"/>
    </source>
</evidence>
<dbReference type="AlphaFoldDB" id="A0AAD4TPP1"/>
<protein>
    <recommendedName>
        <fullName evidence="3">BRCA2 and CDKN1A-interacting protein</fullName>
    </recommendedName>
</protein>
<organism evidence="5 6">
    <name type="scientific">Ovis ammon polii</name>
    <dbReference type="NCBI Taxonomy" id="230172"/>
    <lineage>
        <taxon>Eukaryota</taxon>
        <taxon>Metazoa</taxon>
        <taxon>Chordata</taxon>
        <taxon>Craniata</taxon>
        <taxon>Vertebrata</taxon>
        <taxon>Euteleostomi</taxon>
        <taxon>Mammalia</taxon>
        <taxon>Eutheria</taxon>
        <taxon>Laurasiatheria</taxon>
        <taxon>Artiodactyla</taxon>
        <taxon>Ruminantia</taxon>
        <taxon>Pecora</taxon>
        <taxon>Bovidae</taxon>
        <taxon>Caprinae</taxon>
        <taxon>Ovis</taxon>
    </lineage>
</organism>
<accession>A0AAD4TPP1</accession>
<dbReference type="PIRSF" id="PIRSF028983">
    <property type="entry name" value="BCP1"/>
    <property type="match status" value="1"/>
</dbReference>
<keyword evidence="3" id="KW-0227">DNA damage</keyword>
<feature type="compositionally biased region" description="Acidic residues" evidence="4">
    <location>
        <begin position="18"/>
        <end position="46"/>
    </location>
</feature>
<reference evidence="5" key="1">
    <citation type="submission" date="2022-03" db="EMBL/GenBank/DDBJ databases">
        <title>Genomic analyses of argali, domestic sheep and their hybrids provide insights into chromosomal evolution, heterosis and genetic basis of agronomic traits.</title>
        <authorList>
            <person name="Li M."/>
        </authorList>
    </citation>
    <scope>NUCLEOTIDE SEQUENCE</scope>
    <source>
        <strain evidence="5">CAU-MHL-2022a</strain>
        <tissue evidence="5">Skin</tissue>
    </source>
</reference>
<dbReference type="Proteomes" id="UP001214576">
    <property type="component" value="Unassembled WGS sequence"/>
</dbReference>
<dbReference type="GO" id="GO:0005634">
    <property type="term" value="C:nucleus"/>
    <property type="evidence" value="ECO:0007669"/>
    <property type="project" value="UniProtKB-SubCell"/>
</dbReference>
<sequence>MASRPKRRVVSPVPPALGDEEEEDEVEEEDEDDSDEEEEEDEAVNEEVNIEFEAYSISDNDYDGIKKLLQQLFLKAPVNTAELTDLLIQQNHIGSVIKQTDVSEDSDDDVDEDEIFGFISLLNLTERKGTPCAEQIKELILRLCEKNCEKSTVEELDRLFNDTARPVGFLLSERFINVPPQIALPMHQQLQKELAEARRTNKPCGKCHFYLLISKTFVEAGKSNSKKKRSNQKKEALMFANAEEEFFYEKAILKFNYSVQEESDTCLGGRWSFDDVPMKPLRTVMLIPGNKMNEIMEKLKEHLSV</sequence>
<keyword evidence="6" id="KW-1185">Reference proteome</keyword>
<keyword evidence="3" id="KW-0234">DNA repair</keyword>
<dbReference type="GO" id="GO:0000922">
    <property type="term" value="C:spindle pole"/>
    <property type="evidence" value="ECO:0007669"/>
    <property type="project" value="UniProtKB-SubCell"/>
</dbReference>
<comment type="caution">
    <text evidence="5">The sequence shown here is derived from an EMBL/GenBank/DDBJ whole genome shotgun (WGS) entry which is preliminary data.</text>
</comment>
<dbReference type="Pfam" id="PF13862">
    <property type="entry name" value="BCCIP"/>
    <property type="match status" value="1"/>
</dbReference>
<dbReference type="GO" id="GO:0006281">
    <property type="term" value="P:DNA repair"/>
    <property type="evidence" value="ECO:0007669"/>
    <property type="project" value="UniProtKB-KW"/>
</dbReference>
<evidence type="ECO:0000313" key="5">
    <source>
        <dbReference type="EMBL" id="KAI4530407.1"/>
    </source>
</evidence>
<keyword evidence="3" id="KW-0131">Cell cycle</keyword>
<feature type="region of interest" description="Disordered" evidence="4">
    <location>
        <begin position="1"/>
        <end position="46"/>
    </location>
</feature>
<keyword evidence="3" id="KW-0539">Nucleus</keyword>
<dbReference type="PANTHER" id="PTHR13261">
    <property type="entry name" value="BRCA2 AND CDKN1A INTERACTING PROTEIN"/>
    <property type="match status" value="1"/>
</dbReference>
<gene>
    <name evidence="5" type="ORF">MG293_019296</name>
</gene>
<comment type="subcellular location">
    <subcellularLocation>
        <location evidence="1">Cytoplasm</location>
        <location evidence="1">Cytoskeleton</location>
        <location evidence="1">Spindle pole</location>
    </subcellularLocation>
    <subcellularLocation>
        <location evidence="3">Nucleus</location>
    </subcellularLocation>
</comment>
<dbReference type="EMBL" id="JAKZEL010000025">
    <property type="protein sequence ID" value="KAI4530407.1"/>
    <property type="molecule type" value="Genomic_DNA"/>
</dbReference>
<comment type="similarity">
    <text evidence="2 3">Belongs to the BCP1 family.</text>
</comment>
<evidence type="ECO:0000256" key="2">
    <source>
        <dbReference type="ARBA" id="ARBA00006781"/>
    </source>
</evidence>